<dbReference type="AlphaFoldDB" id="A0A263D8N3"/>
<keyword evidence="3" id="KW-1185">Reference proteome</keyword>
<reference evidence="2 3" key="1">
    <citation type="submission" date="2017-07" db="EMBL/GenBank/DDBJ databases">
        <title>Amycolatopsis antarcticus sp. nov., isolated from the surface of an Antarcticus brown macroalga.</title>
        <authorList>
            <person name="Wang J."/>
            <person name="Leiva S."/>
            <person name="Huang J."/>
            <person name="Huang Y."/>
        </authorList>
    </citation>
    <scope>NUCLEOTIDE SEQUENCE [LARGE SCALE GENOMIC DNA]</scope>
    <source>
        <strain evidence="2 3">AU-G6</strain>
    </source>
</reference>
<protein>
    <submittedName>
        <fullName evidence="2">Methyltransferase type 11</fullName>
    </submittedName>
</protein>
<dbReference type="GO" id="GO:0008757">
    <property type="term" value="F:S-adenosylmethionine-dependent methyltransferase activity"/>
    <property type="evidence" value="ECO:0007669"/>
    <property type="project" value="InterPro"/>
</dbReference>
<dbReference type="InterPro" id="IPR013216">
    <property type="entry name" value="Methyltransf_11"/>
</dbReference>
<dbReference type="RefSeq" id="WP_094861664.1">
    <property type="nucleotide sequence ID" value="NZ_NKYE01000003.1"/>
</dbReference>
<name>A0A263D8N3_9PSEU</name>
<comment type="caution">
    <text evidence="2">The sequence shown here is derived from an EMBL/GenBank/DDBJ whole genome shotgun (WGS) entry which is preliminary data.</text>
</comment>
<keyword evidence="2" id="KW-0489">Methyltransferase</keyword>
<feature type="domain" description="Methyltransferase type 11" evidence="1">
    <location>
        <begin position="97"/>
        <end position="192"/>
    </location>
</feature>
<dbReference type="EMBL" id="NKYE01000003">
    <property type="protein sequence ID" value="OZM73907.1"/>
    <property type="molecule type" value="Genomic_DNA"/>
</dbReference>
<dbReference type="OrthoDB" id="3763870at2"/>
<dbReference type="Gene3D" id="3.40.50.150">
    <property type="entry name" value="Vaccinia Virus protein VP39"/>
    <property type="match status" value="1"/>
</dbReference>
<evidence type="ECO:0000313" key="3">
    <source>
        <dbReference type="Proteomes" id="UP000242444"/>
    </source>
</evidence>
<organism evidence="2 3">
    <name type="scientific">Amycolatopsis antarctica</name>
    <dbReference type="NCBI Taxonomy" id="1854586"/>
    <lineage>
        <taxon>Bacteria</taxon>
        <taxon>Bacillati</taxon>
        <taxon>Actinomycetota</taxon>
        <taxon>Actinomycetes</taxon>
        <taxon>Pseudonocardiales</taxon>
        <taxon>Pseudonocardiaceae</taxon>
        <taxon>Amycolatopsis</taxon>
    </lineage>
</organism>
<dbReference type="InParanoid" id="A0A263D8N3"/>
<dbReference type="Pfam" id="PF08241">
    <property type="entry name" value="Methyltransf_11"/>
    <property type="match status" value="1"/>
</dbReference>
<accession>A0A263D8N3</accession>
<evidence type="ECO:0000313" key="2">
    <source>
        <dbReference type="EMBL" id="OZM73907.1"/>
    </source>
</evidence>
<dbReference type="InterPro" id="IPR029063">
    <property type="entry name" value="SAM-dependent_MTases_sf"/>
</dbReference>
<dbReference type="SUPFAM" id="SSF53335">
    <property type="entry name" value="S-adenosyl-L-methionine-dependent methyltransferases"/>
    <property type="match status" value="1"/>
</dbReference>
<proteinExistence type="predicted"/>
<dbReference type="PANTHER" id="PTHR43591">
    <property type="entry name" value="METHYLTRANSFERASE"/>
    <property type="match status" value="1"/>
</dbReference>
<dbReference type="Proteomes" id="UP000242444">
    <property type="component" value="Unassembled WGS sequence"/>
</dbReference>
<evidence type="ECO:0000259" key="1">
    <source>
        <dbReference type="Pfam" id="PF08241"/>
    </source>
</evidence>
<gene>
    <name evidence="2" type="ORF">CFN78_06340</name>
</gene>
<dbReference type="CDD" id="cd02440">
    <property type="entry name" value="AdoMet_MTases"/>
    <property type="match status" value="1"/>
</dbReference>
<keyword evidence="2" id="KW-0808">Transferase</keyword>
<dbReference type="PANTHER" id="PTHR43591:SF99">
    <property type="entry name" value="OS06G0646000 PROTEIN"/>
    <property type="match status" value="1"/>
</dbReference>
<dbReference type="GO" id="GO:0032259">
    <property type="term" value="P:methylation"/>
    <property type="evidence" value="ECO:0007669"/>
    <property type="project" value="UniProtKB-KW"/>
</dbReference>
<sequence length="253" mass="26410">MPGPSAADQRLLGLLAEPPATPRTAAGYLDLLGDSPAGPSTGITQRLMGVGAVAAVYEHWWRPALGRVAKGAGGPSMDEEVALAMELLCPNQGDTVLDVACGTGRFTRAFAWHVGPEGLSVGLDGSRPMLDRAVAADGPDTAVYLRGDAVTLPLRESSVDAVCCFAALHMFADPHAALDSFAATLRPGGRIALLTTARRSWEPARTVDTLGGIASGQRMFERGEIAAELRARGFTELDQTYAGVTQIVGATLR</sequence>